<evidence type="ECO:0000256" key="8">
    <source>
        <dbReference type="ARBA" id="ARBA00023157"/>
    </source>
</evidence>
<evidence type="ECO:0000256" key="9">
    <source>
        <dbReference type="SAM" id="SignalP"/>
    </source>
</evidence>
<dbReference type="AlphaFoldDB" id="V4L547"/>
<dbReference type="KEGG" id="eus:EUTSA_v10029171mg"/>
<dbReference type="GO" id="GO:0031640">
    <property type="term" value="P:killing of cells of another organism"/>
    <property type="evidence" value="ECO:0007669"/>
    <property type="project" value="UniProtKB-KW"/>
</dbReference>
<evidence type="ECO:0000256" key="1">
    <source>
        <dbReference type="ARBA" id="ARBA00004613"/>
    </source>
</evidence>
<dbReference type="GO" id="GO:0005576">
    <property type="term" value="C:extracellular region"/>
    <property type="evidence" value="ECO:0007669"/>
    <property type="project" value="UniProtKB-SubCell"/>
</dbReference>
<organism evidence="10 11">
    <name type="scientific">Eutrema salsugineum</name>
    <name type="common">Saltwater cress</name>
    <name type="synonym">Sisymbrium salsugineum</name>
    <dbReference type="NCBI Taxonomy" id="72664"/>
    <lineage>
        <taxon>Eukaryota</taxon>
        <taxon>Viridiplantae</taxon>
        <taxon>Streptophyta</taxon>
        <taxon>Embryophyta</taxon>
        <taxon>Tracheophyta</taxon>
        <taxon>Spermatophyta</taxon>
        <taxon>Magnoliopsida</taxon>
        <taxon>eudicotyledons</taxon>
        <taxon>Gunneridae</taxon>
        <taxon>Pentapetalae</taxon>
        <taxon>rosids</taxon>
        <taxon>malvids</taxon>
        <taxon>Brassicales</taxon>
        <taxon>Brassicaceae</taxon>
        <taxon>Eutremeae</taxon>
        <taxon>Eutrema</taxon>
    </lineage>
</organism>
<feature type="signal peptide" evidence="9">
    <location>
        <begin position="1"/>
        <end position="19"/>
    </location>
</feature>
<evidence type="ECO:0000256" key="7">
    <source>
        <dbReference type="ARBA" id="ARBA00022821"/>
    </source>
</evidence>
<keyword evidence="7" id="KW-0611">Plant defense</keyword>
<evidence type="ECO:0000256" key="5">
    <source>
        <dbReference type="ARBA" id="ARBA00022577"/>
    </source>
</evidence>
<evidence type="ECO:0000256" key="4">
    <source>
        <dbReference type="ARBA" id="ARBA00022529"/>
    </source>
</evidence>
<proteinExistence type="inferred from homology"/>
<dbReference type="SMR" id="V4L547"/>
<evidence type="ECO:0008006" key="12">
    <source>
        <dbReference type="Google" id="ProtNLM"/>
    </source>
</evidence>
<evidence type="ECO:0000313" key="11">
    <source>
        <dbReference type="Proteomes" id="UP000030689"/>
    </source>
</evidence>
<dbReference type="PANTHER" id="PTHR33830">
    <property type="entry name" value="DEFENSIN-LIKE PROTEIN 184-RELATED"/>
    <property type="match status" value="1"/>
</dbReference>
<keyword evidence="5" id="KW-0295">Fungicide</keyword>
<dbReference type="GO" id="GO:0050832">
    <property type="term" value="P:defense response to fungus"/>
    <property type="evidence" value="ECO:0007669"/>
    <property type="project" value="UniProtKB-KW"/>
</dbReference>
<evidence type="ECO:0000256" key="6">
    <source>
        <dbReference type="ARBA" id="ARBA00022729"/>
    </source>
</evidence>
<sequence>ISIYIKFVLLGMMMKEAQGAQCRDYLEGDYCDNKRCNSDCAAKWKGGVGSCVPPKVKLLDEYQSCFCTFNCENKISVFIYN</sequence>
<dbReference type="Gramene" id="ESQ38779">
    <property type="protein sequence ID" value="ESQ38779"/>
    <property type="gene ID" value="EUTSA_v10029171mg"/>
</dbReference>
<gene>
    <name evidence="10" type="ORF">EUTSA_v10029171mg</name>
</gene>
<accession>V4L547</accession>
<dbReference type="PANTHER" id="PTHR33830:SF10">
    <property type="entry name" value="DEFENSIN-LIKE PROTEIN 122-RELATED"/>
    <property type="match status" value="1"/>
</dbReference>
<feature type="non-terminal residue" evidence="10">
    <location>
        <position position="1"/>
    </location>
</feature>
<dbReference type="STRING" id="72664.V4L547"/>
<evidence type="ECO:0000256" key="3">
    <source>
        <dbReference type="ARBA" id="ARBA00022525"/>
    </source>
</evidence>
<evidence type="ECO:0000313" key="10">
    <source>
        <dbReference type="EMBL" id="ESQ38779.1"/>
    </source>
</evidence>
<keyword evidence="8" id="KW-1015">Disulfide bond</keyword>
<reference evidence="10 11" key="1">
    <citation type="journal article" date="2013" name="Front. Plant Sci.">
        <title>The Reference Genome of the Halophytic Plant Eutrema salsugineum.</title>
        <authorList>
            <person name="Yang R."/>
            <person name="Jarvis D.E."/>
            <person name="Chen H."/>
            <person name="Beilstein M.A."/>
            <person name="Grimwood J."/>
            <person name="Jenkins J."/>
            <person name="Shu S."/>
            <person name="Prochnik S."/>
            <person name="Xin M."/>
            <person name="Ma C."/>
            <person name="Schmutz J."/>
            <person name="Wing R.A."/>
            <person name="Mitchell-Olds T."/>
            <person name="Schumaker K.S."/>
            <person name="Wang X."/>
        </authorList>
    </citation>
    <scope>NUCLEOTIDE SEQUENCE [LARGE SCALE GENOMIC DNA]</scope>
</reference>
<evidence type="ECO:0000256" key="2">
    <source>
        <dbReference type="ARBA" id="ARBA00006722"/>
    </source>
</evidence>
<name>V4L547_EUTSA</name>
<keyword evidence="6 9" id="KW-0732">Signal</keyword>
<dbReference type="Pfam" id="PF07333">
    <property type="entry name" value="SLR1-BP"/>
    <property type="match status" value="1"/>
</dbReference>
<keyword evidence="11" id="KW-1185">Reference proteome</keyword>
<keyword evidence="3" id="KW-0964">Secreted</keyword>
<comment type="similarity">
    <text evidence="2">Belongs to the DEFL family.</text>
</comment>
<dbReference type="EMBL" id="KI517537">
    <property type="protein sequence ID" value="ESQ38779.1"/>
    <property type="molecule type" value="Genomic_DNA"/>
</dbReference>
<keyword evidence="4" id="KW-0929">Antimicrobial</keyword>
<protein>
    <recommendedName>
        <fullName evidence="12">Defensin-like protein</fullName>
    </recommendedName>
</protein>
<feature type="chain" id="PRO_5004721350" description="Defensin-like protein" evidence="9">
    <location>
        <begin position="20"/>
        <end position="81"/>
    </location>
</feature>
<dbReference type="OMA" id="HICHDYL"/>
<dbReference type="InterPro" id="IPR010851">
    <property type="entry name" value="DEFL"/>
</dbReference>
<comment type="subcellular location">
    <subcellularLocation>
        <location evidence="1">Secreted</location>
    </subcellularLocation>
</comment>
<dbReference type="Proteomes" id="UP000030689">
    <property type="component" value="Unassembled WGS sequence"/>
</dbReference>